<dbReference type="RefSeq" id="WP_090767132.1">
    <property type="nucleotide sequence ID" value="NZ_FMZH01000003.1"/>
</dbReference>
<dbReference type="AlphaFoldDB" id="A0A1G6Q3A9"/>
<evidence type="ECO:0000313" key="1">
    <source>
        <dbReference type="EMBL" id="SDC86731.1"/>
    </source>
</evidence>
<keyword evidence="2" id="KW-1185">Reference proteome</keyword>
<organism evidence="1 2">
    <name type="scientific">Pedobacter soli</name>
    <dbReference type="NCBI Taxonomy" id="390242"/>
    <lineage>
        <taxon>Bacteria</taxon>
        <taxon>Pseudomonadati</taxon>
        <taxon>Bacteroidota</taxon>
        <taxon>Sphingobacteriia</taxon>
        <taxon>Sphingobacteriales</taxon>
        <taxon>Sphingobacteriaceae</taxon>
        <taxon>Pedobacter</taxon>
    </lineage>
</organism>
<evidence type="ECO:0000313" key="2">
    <source>
        <dbReference type="Proteomes" id="UP000199455"/>
    </source>
</evidence>
<name>A0A1G6Q3A9_9SPHI</name>
<gene>
    <name evidence="1" type="ORF">SAMN04488024_103228</name>
</gene>
<sequence>MQQQVIDLLNYGFTLAKWLLKEQDGEFYPIAVYSDRIGKSIQYLANYGDDFPLSTELIKQLEADLKQMLAQKDLIAYAIIYDTLITNAHGDKSDVLVAKFYSTENQSGGHYYLPYKSEANEVVFLEGWVEFYDRF</sequence>
<reference evidence="2" key="1">
    <citation type="submission" date="2016-10" db="EMBL/GenBank/DDBJ databases">
        <authorList>
            <person name="Varghese N."/>
            <person name="Submissions S."/>
        </authorList>
    </citation>
    <scope>NUCLEOTIDE SEQUENCE [LARGE SCALE GENOMIC DNA]</scope>
    <source>
        <strain evidence="2">DSM 18609</strain>
    </source>
</reference>
<proteinExistence type="predicted"/>
<dbReference type="STRING" id="390242.SAMN04488024_103228"/>
<accession>A0A1G6Q3A9</accession>
<protein>
    <submittedName>
        <fullName evidence="1">Uncharacterized protein</fullName>
    </submittedName>
</protein>
<dbReference type="EMBL" id="FMZH01000003">
    <property type="protein sequence ID" value="SDC86731.1"/>
    <property type="molecule type" value="Genomic_DNA"/>
</dbReference>
<dbReference type="Proteomes" id="UP000199455">
    <property type="component" value="Unassembled WGS sequence"/>
</dbReference>